<keyword evidence="5 11" id="KW-0418">Kinase</keyword>
<dbReference type="InterPro" id="IPR011009">
    <property type="entry name" value="Kinase-like_dom_sf"/>
</dbReference>
<dbReference type="Pfam" id="PF14326">
    <property type="entry name" value="DUF4384"/>
    <property type="match status" value="1"/>
</dbReference>
<feature type="compositionally biased region" description="Basic and acidic residues" evidence="8">
    <location>
        <begin position="353"/>
        <end position="366"/>
    </location>
</feature>
<gene>
    <name evidence="11" type="ORF">UABAM_04906</name>
</gene>
<keyword evidence="9" id="KW-0812">Transmembrane</keyword>
<feature type="region of interest" description="Disordered" evidence="8">
    <location>
        <begin position="338"/>
        <end position="366"/>
    </location>
</feature>
<dbReference type="RefSeq" id="WP_173013545.1">
    <property type="nucleotide sequence ID" value="NZ_AP019860.1"/>
</dbReference>
<accession>A0A5S9ISV5</accession>
<name>A0A5S9ISV5_UABAM</name>
<dbReference type="PROSITE" id="PS00108">
    <property type="entry name" value="PROTEIN_KINASE_ST"/>
    <property type="match status" value="1"/>
</dbReference>
<evidence type="ECO:0000256" key="7">
    <source>
        <dbReference type="PROSITE-ProRule" id="PRU10141"/>
    </source>
</evidence>
<proteinExistence type="inferred from homology"/>
<sequence length="613" mass="69280">MDLVKINKWQLQDGTVLHTQQVFSKLVMKEITPLTMCRSEQSDWQPIQNTFKVIERYGILKELGEGAFGKVYLGLEVQKNDGRFVAIKMPTKKVLSEYARDSQRSSSEGMAFSRNAIGQLFSQESLLTARLSMCPYVVKVLDHNVTVPYMVLEYCNGGSLAERIVEPYTTQELLQWAFQISSALAAAHGLTPDSLIHRDLKPQNILLHDGQIKVSDFGTSQMTYQNESIQSIHGGGYTPKYASPEALNGKAHPNTDVWSLGVILYFLISKTFPFEADGMLPLMKKIASDDFVPVIQKRAMDVDDSICQFVDRCLDKDPKKRPSSMECAEFFSADKSPSTGRSNITTARRTRQTKRDSIVTRRRMAKEQPAAKKNNLLYVIAAAMLCICGLLSFLILSGSSKYPSPQIEKIFQITSKTNFEETPSGVGVVFTRSSPKADWTALIEGGSLSQQHDYYFGFKLKSNAYAYIFQIDTKGQLFWVFPKNSTSREFSTGKNPVRKDEWYRVPDGHFYKLDNTLGLEHVYMVFCPKRWVELENALKEAAANNEQMRSATITKHFENDRSDTRRGIGTMHKLVAPPRGVKVTNPKSDVFRLIAGERGVLIFERWFYHVSGS</sequence>
<evidence type="ECO:0000256" key="2">
    <source>
        <dbReference type="ARBA" id="ARBA00012513"/>
    </source>
</evidence>
<feature type="binding site" evidence="7">
    <location>
        <position position="88"/>
    </location>
    <ligand>
        <name>ATP</name>
        <dbReference type="ChEBI" id="CHEBI:30616"/>
    </ligand>
</feature>
<evidence type="ECO:0000256" key="8">
    <source>
        <dbReference type="SAM" id="MobiDB-lite"/>
    </source>
</evidence>
<evidence type="ECO:0000256" key="6">
    <source>
        <dbReference type="ARBA" id="ARBA00022840"/>
    </source>
</evidence>
<organism evidence="11 12">
    <name type="scientific">Uabimicrobium amorphum</name>
    <dbReference type="NCBI Taxonomy" id="2596890"/>
    <lineage>
        <taxon>Bacteria</taxon>
        <taxon>Pseudomonadati</taxon>
        <taxon>Planctomycetota</taxon>
        <taxon>Candidatus Uabimicrobiia</taxon>
        <taxon>Candidatus Uabimicrobiales</taxon>
        <taxon>Candidatus Uabimicrobiaceae</taxon>
        <taxon>Candidatus Uabimicrobium</taxon>
    </lineage>
</organism>
<keyword evidence="12" id="KW-1185">Reference proteome</keyword>
<evidence type="ECO:0000256" key="1">
    <source>
        <dbReference type="ARBA" id="ARBA00010886"/>
    </source>
</evidence>
<feature type="compositionally biased region" description="Polar residues" evidence="8">
    <location>
        <begin position="338"/>
        <end position="347"/>
    </location>
</feature>
<dbReference type="AlphaFoldDB" id="A0A5S9ISV5"/>
<dbReference type="EMBL" id="AP019860">
    <property type="protein sequence ID" value="BBM86520.1"/>
    <property type="molecule type" value="Genomic_DNA"/>
</dbReference>
<dbReference type="Gene3D" id="1.10.510.10">
    <property type="entry name" value="Transferase(Phosphotransferase) domain 1"/>
    <property type="match status" value="1"/>
</dbReference>
<keyword evidence="11" id="KW-0723">Serine/threonine-protein kinase</keyword>
<protein>
    <recommendedName>
        <fullName evidence="2">non-specific serine/threonine protein kinase</fullName>
        <ecNumber evidence="2">2.7.11.1</ecNumber>
    </recommendedName>
</protein>
<dbReference type="InterPro" id="IPR050660">
    <property type="entry name" value="NEK_Ser/Thr_kinase"/>
</dbReference>
<evidence type="ECO:0000256" key="9">
    <source>
        <dbReference type="SAM" id="Phobius"/>
    </source>
</evidence>
<dbReference type="InterPro" id="IPR000719">
    <property type="entry name" value="Prot_kinase_dom"/>
</dbReference>
<dbReference type="PANTHER" id="PTHR43671">
    <property type="entry name" value="SERINE/THREONINE-PROTEIN KINASE NEK"/>
    <property type="match status" value="1"/>
</dbReference>
<keyword evidence="9" id="KW-1133">Transmembrane helix</keyword>
<feature type="transmembrane region" description="Helical" evidence="9">
    <location>
        <begin position="376"/>
        <end position="396"/>
    </location>
</feature>
<evidence type="ECO:0000256" key="3">
    <source>
        <dbReference type="ARBA" id="ARBA00022679"/>
    </source>
</evidence>
<dbReference type="SMART" id="SM00220">
    <property type="entry name" value="S_TKc"/>
    <property type="match status" value="1"/>
</dbReference>
<feature type="domain" description="Protein kinase" evidence="10">
    <location>
        <begin position="57"/>
        <end position="331"/>
    </location>
</feature>
<keyword evidence="9" id="KW-0472">Membrane</keyword>
<reference evidence="11 12" key="1">
    <citation type="submission" date="2019-08" db="EMBL/GenBank/DDBJ databases">
        <title>Complete genome sequence of Candidatus Uab amorphum.</title>
        <authorList>
            <person name="Shiratori T."/>
            <person name="Suzuki S."/>
            <person name="Kakizawa Y."/>
            <person name="Ishida K."/>
        </authorList>
    </citation>
    <scope>NUCLEOTIDE SEQUENCE [LARGE SCALE GENOMIC DNA]</scope>
    <source>
        <strain evidence="11 12">SRT547</strain>
    </source>
</reference>
<dbReference type="InterPro" id="IPR017441">
    <property type="entry name" value="Protein_kinase_ATP_BS"/>
</dbReference>
<dbReference type="PROSITE" id="PS00107">
    <property type="entry name" value="PROTEIN_KINASE_ATP"/>
    <property type="match status" value="1"/>
</dbReference>
<dbReference type="SUPFAM" id="SSF56112">
    <property type="entry name" value="Protein kinase-like (PK-like)"/>
    <property type="match status" value="1"/>
</dbReference>
<dbReference type="Pfam" id="PF00069">
    <property type="entry name" value="Pkinase"/>
    <property type="match status" value="1"/>
</dbReference>
<dbReference type="EC" id="2.7.11.1" evidence="2"/>
<keyword evidence="4 7" id="KW-0547">Nucleotide-binding</keyword>
<comment type="similarity">
    <text evidence="1">Belongs to the protein kinase superfamily. NEK Ser/Thr protein kinase family. NIMA subfamily.</text>
</comment>
<dbReference type="PROSITE" id="PS50011">
    <property type="entry name" value="PROTEIN_KINASE_DOM"/>
    <property type="match status" value="1"/>
</dbReference>
<evidence type="ECO:0000256" key="4">
    <source>
        <dbReference type="ARBA" id="ARBA00022741"/>
    </source>
</evidence>
<dbReference type="KEGG" id="uam:UABAM_04906"/>
<dbReference type="InterPro" id="IPR025493">
    <property type="entry name" value="DUF4384"/>
</dbReference>
<dbReference type="Proteomes" id="UP000326354">
    <property type="component" value="Chromosome"/>
</dbReference>
<evidence type="ECO:0000259" key="10">
    <source>
        <dbReference type="PROSITE" id="PS50011"/>
    </source>
</evidence>
<dbReference type="InterPro" id="IPR008271">
    <property type="entry name" value="Ser/Thr_kinase_AS"/>
</dbReference>
<evidence type="ECO:0000313" key="11">
    <source>
        <dbReference type="EMBL" id="BBM86520.1"/>
    </source>
</evidence>
<keyword evidence="3" id="KW-0808">Transferase</keyword>
<dbReference type="GO" id="GO:0004674">
    <property type="term" value="F:protein serine/threonine kinase activity"/>
    <property type="evidence" value="ECO:0007669"/>
    <property type="project" value="UniProtKB-KW"/>
</dbReference>
<dbReference type="GO" id="GO:0005524">
    <property type="term" value="F:ATP binding"/>
    <property type="evidence" value="ECO:0007669"/>
    <property type="project" value="UniProtKB-UniRule"/>
</dbReference>
<evidence type="ECO:0000313" key="12">
    <source>
        <dbReference type="Proteomes" id="UP000326354"/>
    </source>
</evidence>
<evidence type="ECO:0000256" key="5">
    <source>
        <dbReference type="ARBA" id="ARBA00022777"/>
    </source>
</evidence>
<dbReference type="CDD" id="cd14014">
    <property type="entry name" value="STKc_PknB_like"/>
    <property type="match status" value="1"/>
</dbReference>
<keyword evidence="6 7" id="KW-0067">ATP-binding</keyword>
<dbReference type="PANTHER" id="PTHR43671:SF13">
    <property type="entry name" value="SERINE_THREONINE-PROTEIN KINASE NEK2"/>
    <property type="match status" value="1"/>
</dbReference>